<evidence type="ECO:0000313" key="3">
    <source>
        <dbReference type="Proteomes" id="UP000272942"/>
    </source>
</evidence>
<sequence length="35" mass="3718">MKPLIASYAAEGMEVHGEDDKASAPTPQICSRKSV</sequence>
<proteinExistence type="predicted"/>
<evidence type="ECO:0000256" key="1">
    <source>
        <dbReference type="SAM" id="MobiDB-lite"/>
    </source>
</evidence>
<protein>
    <submittedName>
        <fullName evidence="2">Uncharacterized protein</fullName>
    </submittedName>
</protein>
<feature type="region of interest" description="Disordered" evidence="1">
    <location>
        <begin position="12"/>
        <end position="35"/>
    </location>
</feature>
<organism evidence="2 3">
    <name type="scientific">Echinostoma caproni</name>
    <dbReference type="NCBI Taxonomy" id="27848"/>
    <lineage>
        <taxon>Eukaryota</taxon>
        <taxon>Metazoa</taxon>
        <taxon>Spiralia</taxon>
        <taxon>Lophotrochozoa</taxon>
        <taxon>Platyhelminthes</taxon>
        <taxon>Trematoda</taxon>
        <taxon>Digenea</taxon>
        <taxon>Plagiorchiida</taxon>
        <taxon>Echinostomata</taxon>
        <taxon>Echinostomatoidea</taxon>
        <taxon>Echinostomatidae</taxon>
        <taxon>Echinostoma</taxon>
    </lineage>
</organism>
<dbReference type="Proteomes" id="UP000272942">
    <property type="component" value="Unassembled WGS sequence"/>
</dbReference>
<keyword evidence="3" id="KW-1185">Reference proteome</keyword>
<dbReference type="AlphaFoldDB" id="A0A3P8IE94"/>
<name>A0A3P8IE94_9TREM</name>
<dbReference type="EMBL" id="UZAN01058686">
    <property type="protein sequence ID" value="VDP92104.1"/>
    <property type="molecule type" value="Genomic_DNA"/>
</dbReference>
<gene>
    <name evidence="2" type="ORF">ECPE_LOCUS14832</name>
</gene>
<accession>A0A3P8IE94</accession>
<reference evidence="2 3" key="1">
    <citation type="submission" date="2018-11" db="EMBL/GenBank/DDBJ databases">
        <authorList>
            <consortium name="Pathogen Informatics"/>
        </authorList>
    </citation>
    <scope>NUCLEOTIDE SEQUENCE [LARGE SCALE GENOMIC DNA]</scope>
    <source>
        <strain evidence="2 3">Egypt</strain>
    </source>
</reference>
<feature type="compositionally biased region" description="Polar residues" evidence="1">
    <location>
        <begin position="25"/>
        <end position="35"/>
    </location>
</feature>
<feature type="compositionally biased region" description="Basic and acidic residues" evidence="1">
    <location>
        <begin position="13"/>
        <end position="22"/>
    </location>
</feature>
<evidence type="ECO:0000313" key="2">
    <source>
        <dbReference type="EMBL" id="VDP92104.1"/>
    </source>
</evidence>